<comment type="caution">
    <text evidence="1">The sequence shown here is derived from an EMBL/GenBank/DDBJ whole genome shotgun (WGS) entry which is preliminary data.</text>
</comment>
<sequence length="487" mass="54850">MVFILQSSGGDFGAGLLDLHAIYLRAAATLSSMGAAQHSNMDFWYDVYTKNQEDSVVGPSRLDYEWGYVFGNSSPKTKKRKKDVGSTSTACSNSDLSEALSAISAHLSLSSSGSSSREGDQYQDTDKDVAGFMKNHAGIPQDETLDNSMENCSSFDTHSMSSESDEDDELSSNSNEDEMQAEGTQKDHFQVPELGTAFSSEGEAYEFYSRYAKGIGFIVRKGKVRRSSNGDIRERFFFCSREGFRSKKQANKLTKFKRKETRTGCRARMRCTVENGKWVISQFSQKHNHQLYGFTKTSEPNLASRDEATVAKDAGAVKYFEFAKMDFMASERVSTEESDRGFDINRLPVEEAEEGAALSSPNSGMSSFRMDFGIRSSGGGRCNKRDTEALKKLRLSKEQSAFLEESFKEHSTVNPKQRLALARQFNLRYDQVELWFGNRRASTKLKQAEVDSEFLKRCCQTLTEENRRLQKELQELRALKAFHLPDF</sequence>
<evidence type="ECO:0000313" key="2">
    <source>
        <dbReference type="Proteomes" id="UP000091857"/>
    </source>
</evidence>
<organism evidence="1 2">
    <name type="scientific">Manihot esculenta</name>
    <name type="common">Cassava</name>
    <name type="synonym">Jatropha manihot</name>
    <dbReference type="NCBI Taxonomy" id="3983"/>
    <lineage>
        <taxon>Eukaryota</taxon>
        <taxon>Viridiplantae</taxon>
        <taxon>Streptophyta</taxon>
        <taxon>Embryophyta</taxon>
        <taxon>Tracheophyta</taxon>
        <taxon>Spermatophyta</taxon>
        <taxon>Magnoliopsida</taxon>
        <taxon>eudicotyledons</taxon>
        <taxon>Gunneridae</taxon>
        <taxon>Pentapetalae</taxon>
        <taxon>rosids</taxon>
        <taxon>fabids</taxon>
        <taxon>Malpighiales</taxon>
        <taxon>Euphorbiaceae</taxon>
        <taxon>Crotonoideae</taxon>
        <taxon>Manihoteae</taxon>
        <taxon>Manihot</taxon>
    </lineage>
</organism>
<name>A0ACB7H3R0_MANES</name>
<keyword evidence="2" id="KW-1185">Reference proteome</keyword>
<evidence type="ECO:0000313" key="1">
    <source>
        <dbReference type="EMBL" id="KAG8646860.1"/>
    </source>
</evidence>
<dbReference type="Proteomes" id="UP000091857">
    <property type="component" value="Chromosome 9"/>
</dbReference>
<accession>A0ACB7H3R0</accession>
<protein>
    <submittedName>
        <fullName evidence="1">Uncharacterized protein</fullName>
    </submittedName>
</protein>
<gene>
    <name evidence="1" type="ORF">MANES_09G036600v8</name>
</gene>
<reference evidence="2" key="1">
    <citation type="journal article" date="2016" name="Nat. Biotechnol.">
        <title>Sequencing wild and cultivated cassava and related species reveals extensive interspecific hybridization and genetic diversity.</title>
        <authorList>
            <person name="Bredeson J.V."/>
            <person name="Lyons J.B."/>
            <person name="Prochnik S.E."/>
            <person name="Wu G.A."/>
            <person name="Ha C.M."/>
            <person name="Edsinger-Gonzales E."/>
            <person name="Grimwood J."/>
            <person name="Schmutz J."/>
            <person name="Rabbi I.Y."/>
            <person name="Egesi C."/>
            <person name="Nauluvula P."/>
            <person name="Lebot V."/>
            <person name="Ndunguru J."/>
            <person name="Mkamilo G."/>
            <person name="Bart R.S."/>
            <person name="Setter T.L."/>
            <person name="Gleadow R.M."/>
            <person name="Kulakow P."/>
            <person name="Ferguson M.E."/>
            <person name="Rounsley S."/>
            <person name="Rokhsar D.S."/>
        </authorList>
    </citation>
    <scope>NUCLEOTIDE SEQUENCE [LARGE SCALE GENOMIC DNA]</scope>
    <source>
        <strain evidence="2">cv. AM560-2</strain>
    </source>
</reference>
<dbReference type="EMBL" id="CM004395">
    <property type="protein sequence ID" value="KAG8646860.1"/>
    <property type="molecule type" value="Genomic_DNA"/>
</dbReference>
<proteinExistence type="predicted"/>